<dbReference type="PANTHER" id="PTHR43069:SF2">
    <property type="entry name" value="FUMARYLACETOACETASE"/>
    <property type="match status" value="1"/>
</dbReference>
<evidence type="ECO:0000313" key="16">
    <source>
        <dbReference type="Proteomes" id="UP000186922"/>
    </source>
</evidence>
<evidence type="ECO:0000259" key="14">
    <source>
        <dbReference type="Pfam" id="PF09298"/>
    </source>
</evidence>
<comment type="cofactor">
    <cofactor evidence="13">
        <name>Mg(2+)</name>
        <dbReference type="ChEBI" id="CHEBI:18420"/>
    </cofactor>
    <cofactor evidence="13">
        <name>Ca(2+)</name>
        <dbReference type="ChEBI" id="CHEBI:29108"/>
    </cofactor>
</comment>
<evidence type="ECO:0000256" key="12">
    <source>
        <dbReference type="PIRSR" id="PIRSR605959-3"/>
    </source>
</evidence>
<protein>
    <recommendedName>
        <fullName evidence="3 13">Fumarylacetoacetase</fullName>
        <ecNumber evidence="3 13">3.7.1.2</ecNumber>
    </recommendedName>
    <alternativeName>
        <fullName evidence="13">Fumarylacetoacetate hydrolase</fullName>
    </alternativeName>
</protein>
<dbReference type="SUPFAM" id="SSF63433">
    <property type="entry name" value="Fumarylacetoacetate hydrolase, FAH, N-terminal domain"/>
    <property type="match status" value="1"/>
</dbReference>
<evidence type="ECO:0000256" key="3">
    <source>
        <dbReference type="ARBA" id="ARBA00012094"/>
    </source>
</evidence>
<dbReference type="EC" id="3.7.1.2" evidence="3 13"/>
<feature type="binding site" evidence="11">
    <location>
        <position position="149"/>
    </location>
    <ligand>
        <name>substrate</name>
    </ligand>
</feature>
<dbReference type="Pfam" id="PF09298">
    <property type="entry name" value="FAA_hydrolase_N"/>
    <property type="match status" value="1"/>
</dbReference>
<dbReference type="STRING" id="947166.A0A1D1W3X0"/>
<accession>A0A1D1W3X0</accession>
<feature type="binding site" evidence="11">
    <location>
        <position position="135"/>
    </location>
    <ligand>
        <name>substrate</name>
    </ligand>
</feature>
<comment type="pathway">
    <text evidence="1 13">Amino-acid degradation; L-phenylalanine degradation; acetoacetate and fumarate from L-phenylalanine: step 6/6.</text>
</comment>
<keyword evidence="7 13" id="KW-0460">Magnesium</keyword>
<evidence type="ECO:0000313" key="15">
    <source>
        <dbReference type="EMBL" id="GAV06094.1"/>
    </source>
</evidence>
<dbReference type="InterPro" id="IPR036462">
    <property type="entry name" value="Fumarylacetoacetase_N_sf"/>
</dbReference>
<dbReference type="InterPro" id="IPR015377">
    <property type="entry name" value="Fumarylacetoacetase_N"/>
</dbReference>
<evidence type="ECO:0000256" key="10">
    <source>
        <dbReference type="PIRSR" id="PIRSR605959-1"/>
    </source>
</evidence>
<dbReference type="InterPro" id="IPR005959">
    <property type="entry name" value="Fumarylacetoacetase"/>
</dbReference>
<dbReference type="EMBL" id="BDGG01000013">
    <property type="protein sequence ID" value="GAV06094.1"/>
    <property type="molecule type" value="Genomic_DNA"/>
</dbReference>
<evidence type="ECO:0000256" key="6">
    <source>
        <dbReference type="ARBA" id="ARBA00022837"/>
    </source>
</evidence>
<evidence type="ECO:0000256" key="7">
    <source>
        <dbReference type="ARBA" id="ARBA00022842"/>
    </source>
</evidence>
<keyword evidence="4 12" id="KW-0479">Metal-binding</keyword>
<dbReference type="GO" id="GO:0006572">
    <property type="term" value="P:L-tyrosine catabolic process"/>
    <property type="evidence" value="ECO:0007669"/>
    <property type="project" value="UniProtKB-UniRule"/>
</dbReference>
<feature type="active site" description="Proton acceptor" evidence="10">
    <location>
        <position position="140"/>
    </location>
</feature>
<dbReference type="AlphaFoldDB" id="A0A1D1W3X0"/>
<dbReference type="PANTHER" id="PTHR43069">
    <property type="entry name" value="FUMARYLACETOACETASE"/>
    <property type="match status" value="1"/>
</dbReference>
<evidence type="ECO:0000256" key="9">
    <source>
        <dbReference type="ARBA" id="ARBA00023232"/>
    </source>
</evidence>
<dbReference type="OrthoDB" id="9971669at2759"/>
<evidence type="ECO:0000256" key="1">
    <source>
        <dbReference type="ARBA" id="ARBA00004782"/>
    </source>
</evidence>
<keyword evidence="5 13" id="KW-0378">Hydrolase</keyword>
<evidence type="ECO:0000256" key="8">
    <source>
        <dbReference type="ARBA" id="ARBA00022878"/>
    </source>
</evidence>
<evidence type="ECO:0000256" key="4">
    <source>
        <dbReference type="ARBA" id="ARBA00022723"/>
    </source>
</evidence>
<dbReference type="Proteomes" id="UP000186922">
    <property type="component" value="Unassembled WGS sequence"/>
</dbReference>
<keyword evidence="6 12" id="KW-0106">Calcium</keyword>
<evidence type="ECO:0000256" key="11">
    <source>
        <dbReference type="PIRSR" id="PIRSR605959-2"/>
    </source>
</evidence>
<keyword evidence="8 13" id="KW-0828">Tyrosine catabolism</keyword>
<sequence length="159" mass="17676">MDATMRSFVPVDDSSDFTIHNLPYGVFSTSANPRKRIGVAIGDLILDLSAIRDKFLNASSFVLDGQSVFSQTTLNGFMSLGPAAWNAARKTIQELLTTEKSALRHDEDLRFRAFAKQSEARMHLPADIGDYTDFYSSKEHAENVGEMFRGKANALPPNW</sequence>
<dbReference type="UniPathway" id="UPA00139">
    <property type="reaction ID" value="UER00341"/>
</dbReference>
<evidence type="ECO:0000256" key="2">
    <source>
        <dbReference type="ARBA" id="ARBA00010211"/>
    </source>
</evidence>
<reference evidence="15 16" key="1">
    <citation type="journal article" date="2016" name="Nat. Commun.">
        <title>Extremotolerant tardigrade genome and improved radiotolerance of human cultured cells by tardigrade-unique protein.</title>
        <authorList>
            <person name="Hashimoto T."/>
            <person name="Horikawa D.D."/>
            <person name="Saito Y."/>
            <person name="Kuwahara H."/>
            <person name="Kozuka-Hata H."/>
            <person name="Shin-I T."/>
            <person name="Minakuchi Y."/>
            <person name="Ohishi K."/>
            <person name="Motoyama A."/>
            <person name="Aizu T."/>
            <person name="Enomoto A."/>
            <person name="Kondo K."/>
            <person name="Tanaka S."/>
            <person name="Hara Y."/>
            <person name="Koshikawa S."/>
            <person name="Sagara H."/>
            <person name="Miura T."/>
            <person name="Yokobori S."/>
            <person name="Miyagawa K."/>
            <person name="Suzuki Y."/>
            <person name="Kubo T."/>
            <person name="Oyama M."/>
            <person name="Kohara Y."/>
            <person name="Fujiyama A."/>
            <person name="Arakawa K."/>
            <person name="Katayama T."/>
            <person name="Toyoda A."/>
            <person name="Kunieda T."/>
        </authorList>
    </citation>
    <scope>NUCLEOTIDE SEQUENCE [LARGE SCALE GENOMIC DNA]</scope>
    <source>
        <strain evidence="15 16">YOKOZUNA-1</strain>
    </source>
</reference>
<keyword evidence="9 13" id="KW-0585">Phenylalanine catabolism</keyword>
<dbReference type="GO" id="GO:1902000">
    <property type="term" value="P:homogentisate catabolic process"/>
    <property type="evidence" value="ECO:0007669"/>
    <property type="project" value="TreeGrafter"/>
</dbReference>
<feature type="binding site" evidence="12">
    <location>
        <position position="133"/>
    </location>
    <ligand>
        <name>Ca(2+)</name>
        <dbReference type="ChEBI" id="CHEBI:29108"/>
    </ligand>
</feature>
<dbReference type="FunFam" id="2.30.30.230:FF:000001">
    <property type="entry name" value="Fumarylacetoacetase"/>
    <property type="match status" value="1"/>
</dbReference>
<feature type="domain" description="Fumarylacetoacetase N-terminal" evidence="14">
    <location>
        <begin position="20"/>
        <end position="125"/>
    </location>
</feature>
<dbReference type="Gene3D" id="3.90.850.10">
    <property type="entry name" value="Fumarylacetoacetase-like, C-terminal domain"/>
    <property type="match status" value="1"/>
</dbReference>
<dbReference type="Gene3D" id="2.30.30.230">
    <property type="entry name" value="Fumarylacetoacetase, N-terminal domain"/>
    <property type="match status" value="1"/>
</dbReference>
<comment type="similarity">
    <text evidence="2 13">Belongs to the FAH family.</text>
</comment>
<organism evidence="15 16">
    <name type="scientific">Ramazzottius varieornatus</name>
    <name type="common">Water bear</name>
    <name type="synonym">Tardigrade</name>
    <dbReference type="NCBI Taxonomy" id="947166"/>
    <lineage>
        <taxon>Eukaryota</taxon>
        <taxon>Metazoa</taxon>
        <taxon>Ecdysozoa</taxon>
        <taxon>Tardigrada</taxon>
        <taxon>Eutardigrada</taxon>
        <taxon>Parachela</taxon>
        <taxon>Hypsibioidea</taxon>
        <taxon>Ramazzottiidae</taxon>
        <taxon>Ramazzottius</taxon>
    </lineage>
</organism>
<dbReference type="InterPro" id="IPR036663">
    <property type="entry name" value="Fumarylacetoacetase_C_sf"/>
</dbReference>
<evidence type="ECO:0000256" key="5">
    <source>
        <dbReference type="ARBA" id="ARBA00022801"/>
    </source>
</evidence>
<proteinExistence type="inferred from homology"/>
<gene>
    <name evidence="15" type="primary">RvY_16127-1</name>
    <name evidence="15" type="synonym">RvY_16127.1</name>
    <name evidence="15" type="ORF">RvY_16127</name>
</gene>
<comment type="caution">
    <text evidence="15">The sequence shown here is derived from an EMBL/GenBank/DDBJ whole genome shotgun (WGS) entry which is preliminary data.</text>
</comment>
<comment type="catalytic activity">
    <reaction evidence="13">
        <text>4-fumarylacetoacetate + H2O = acetoacetate + fumarate + H(+)</text>
        <dbReference type="Rhea" id="RHEA:10244"/>
        <dbReference type="ChEBI" id="CHEBI:13705"/>
        <dbReference type="ChEBI" id="CHEBI:15377"/>
        <dbReference type="ChEBI" id="CHEBI:15378"/>
        <dbReference type="ChEBI" id="CHEBI:18034"/>
        <dbReference type="ChEBI" id="CHEBI:29806"/>
        <dbReference type="EC" id="3.7.1.2"/>
    </reaction>
</comment>
<dbReference type="GO" id="GO:0006559">
    <property type="term" value="P:L-phenylalanine catabolic process"/>
    <property type="evidence" value="ECO:0007669"/>
    <property type="project" value="UniProtKB-UniRule"/>
</dbReference>
<dbReference type="GO" id="GO:0046872">
    <property type="term" value="F:metal ion binding"/>
    <property type="evidence" value="ECO:0007669"/>
    <property type="project" value="UniProtKB-UniRule"/>
</dbReference>
<name>A0A1D1W3X0_RAMVA</name>
<evidence type="ECO:0000256" key="13">
    <source>
        <dbReference type="RuleBase" id="RU366008"/>
    </source>
</evidence>
<dbReference type="GO" id="GO:0004334">
    <property type="term" value="F:fumarylacetoacetase activity"/>
    <property type="evidence" value="ECO:0007669"/>
    <property type="project" value="UniProtKB-UniRule"/>
</dbReference>
<keyword evidence="16" id="KW-1185">Reference proteome</keyword>